<organism evidence="2 3">
    <name type="scientific">Exocentrus adspersus</name>
    <dbReference type="NCBI Taxonomy" id="1586481"/>
    <lineage>
        <taxon>Eukaryota</taxon>
        <taxon>Metazoa</taxon>
        <taxon>Ecdysozoa</taxon>
        <taxon>Arthropoda</taxon>
        <taxon>Hexapoda</taxon>
        <taxon>Insecta</taxon>
        <taxon>Pterygota</taxon>
        <taxon>Neoptera</taxon>
        <taxon>Endopterygota</taxon>
        <taxon>Coleoptera</taxon>
        <taxon>Polyphaga</taxon>
        <taxon>Cucujiformia</taxon>
        <taxon>Chrysomeloidea</taxon>
        <taxon>Cerambycidae</taxon>
        <taxon>Lamiinae</taxon>
        <taxon>Acanthocinini</taxon>
        <taxon>Exocentrus</taxon>
    </lineage>
</organism>
<dbReference type="AlphaFoldDB" id="A0AAV8VIM8"/>
<evidence type="ECO:0000256" key="1">
    <source>
        <dbReference type="SAM" id="MobiDB-lite"/>
    </source>
</evidence>
<feature type="compositionally biased region" description="Polar residues" evidence="1">
    <location>
        <begin position="87"/>
        <end position="101"/>
    </location>
</feature>
<evidence type="ECO:0000313" key="2">
    <source>
        <dbReference type="EMBL" id="KAJ8914192.1"/>
    </source>
</evidence>
<dbReference type="PANTHER" id="PTHR38681">
    <property type="entry name" value="RETROVIRUS-RELATED POL POLYPROTEIN FROM TRANSPOSON 412-LIKE PROTEIN-RELATED"/>
    <property type="match status" value="1"/>
</dbReference>
<comment type="caution">
    <text evidence="2">The sequence shown here is derived from an EMBL/GenBank/DDBJ whole genome shotgun (WGS) entry which is preliminary data.</text>
</comment>
<reference evidence="2 3" key="1">
    <citation type="journal article" date="2023" name="Insect Mol. Biol.">
        <title>Genome sequencing provides insights into the evolution of gene families encoding plant cell wall-degrading enzymes in longhorned beetles.</title>
        <authorList>
            <person name="Shin N.R."/>
            <person name="Okamura Y."/>
            <person name="Kirsch R."/>
            <person name="Pauchet Y."/>
        </authorList>
    </citation>
    <scope>NUCLEOTIDE SEQUENCE [LARGE SCALE GENOMIC DNA]</scope>
    <source>
        <strain evidence="2">EAD_L_NR</strain>
    </source>
</reference>
<proteinExistence type="predicted"/>
<dbReference type="PANTHER" id="PTHR38681:SF1">
    <property type="entry name" value="RETROVIRUS-RELATED POL POLYPROTEIN FROM TRANSPOSON 412-LIKE PROTEIN"/>
    <property type="match status" value="1"/>
</dbReference>
<dbReference type="Proteomes" id="UP001159042">
    <property type="component" value="Unassembled WGS sequence"/>
</dbReference>
<keyword evidence="3" id="KW-1185">Reference proteome</keyword>
<evidence type="ECO:0000313" key="3">
    <source>
        <dbReference type="Proteomes" id="UP001159042"/>
    </source>
</evidence>
<feature type="region of interest" description="Disordered" evidence="1">
    <location>
        <begin position="81"/>
        <end position="112"/>
    </location>
</feature>
<dbReference type="EMBL" id="JANEYG010000078">
    <property type="protein sequence ID" value="KAJ8914192.1"/>
    <property type="molecule type" value="Genomic_DNA"/>
</dbReference>
<gene>
    <name evidence="2" type="ORF">NQ315_015965</name>
</gene>
<sequence>MNAALQVVRHGSRKTFVFKDLAACSHVFVRVEGTKRALQPYEGPYPVLTRCDKFCSLSIRGREVTVSIDRLKPAYLYAEDDKDQEAATRQQDTSCPSTTQPEEQESRPVRRVRFPDRKIQNIEWMSYRFG</sequence>
<accession>A0AAV8VIM8</accession>
<name>A0AAV8VIM8_9CUCU</name>
<protein>
    <submittedName>
        <fullName evidence="2">Uncharacterized protein</fullName>
    </submittedName>
</protein>